<dbReference type="Pfam" id="PF00155">
    <property type="entry name" value="Aminotran_1_2"/>
    <property type="match status" value="1"/>
</dbReference>
<dbReference type="GO" id="GO:0008483">
    <property type="term" value="F:transaminase activity"/>
    <property type="evidence" value="ECO:0007669"/>
    <property type="project" value="UniProtKB-KW"/>
</dbReference>
<dbReference type="PANTHER" id="PTHR43525">
    <property type="entry name" value="PROTEIN MALY"/>
    <property type="match status" value="1"/>
</dbReference>
<feature type="domain" description="Aminotransferase class I/classII large" evidence="6">
    <location>
        <begin position="28"/>
        <end position="380"/>
    </location>
</feature>
<keyword evidence="3" id="KW-0663">Pyridoxal phosphate</keyword>
<dbReference type="SUPFAM" id="SSF53383">
    <property type="entry name" value="PLP-dependent transferases"/>
    <property type="match status" value="1"/>
</dbReference>
<organism evidence="7 8">
    <name type="scientific">Microbacterium binotii</name>
    <dbReference type="NCBI Taxonomy" id="462710"/>
    <lineage>
        <taxon>Bacteria</taxon>
        <taxon>Bacillati</taxon>
        <taxon>Actinomycetota</taxon>
        <taxon>Actinomycetes</taxon>
        <taxon>Micrococcales</taxon>
        <taxon>Microbacteriaceae</taxon>
        <taxon>Microbacterium</taxon>
    </lineage>
</organism>
<evidence type="ECO:0000313" key="7">
    <source>
        <dbReference type="EMBL" id="GAA2576463.1"/>
    </source>
</evidence>
<accession>A0ABN3PCL3</accession>
<keyword evidence="7" id="KW-0808">Transferase</keyword>
<dbReference type="InterPro" id="IPR015422">
    <property type="entry name" value="PyrdxlP-dep_Trfase_small"/>
</dbReference>
<dbReference type="EMBL" id="BAAARI010000011">
    <property type="protein sequence ID" value="GAA2576463.1"/>
    <property type="molecule type" value="Genomic_DNA"/>
</dbReference>
<dbReference type="EC" id="4.4.1.13" evidence="2"/>
<evidence type="ECO:0000259" key="6">
    <source>
        <dbReference type="Pfam" id="PF00155"/>
    </source>
</evidence>
<evidence type="ECO:0000256" key="2">
    <source>
        <dbReference type="ARBA" id="ARBA00012224"/>
    </source>
</evidence>
<dbReference type="InterPro" id="IPR051798">
    <property type="entry name" value="Class-II_PLP-Dep_Aminotrans"/>
</dbReference>
<dbReference type="InterPro" id="IPR015424">
    <property type="entry name" value="PyrdxlP-dep_Trfase"/>
</dbReference>
<evidence type="ECO:0000313" key="8">
    <source>
        <dbReference type="Proteomes" id="UP001500274"/>
    </source>
</evidence>
<name>A0ABN3PCL3_9MICO</name>
<sequence>MTIEPLRALPLDELRGRRSAKWRTYPDDVIPLFVAETDYPLAPAISRALQEAVSRGDTGYTPADPGVTAAYTAFASRRLGWEPDPARMRITGDVIMGVVEILRRVIVPGDRVVITPPVYPPFFEAVPEAGGVVQPVPLRDAGAGCGLDLEGIEAAFRDGARAILLCNPHNPTGTIHAPDVLRQLAEIAVRHGAVVVSDEIHAPLPRSGRVVTPFLSVSDEAARCGYAVVSASKAFNLAGLKCAIMVAAHERTHAVLRALPDEVSWRTGLFGALATVAAFSDESDAWLDAQALALDANVELLRTLLAAHLPDAGYRPPDAGYLGWVDLSRYGWGDTPARRILREARVAVHSGPAFGAGGAGHIRLTLGCAPEVLAEAIERIAAVR</sequence>
<dbReference type="RefSeq" id="WP_344228207.1">
    <property type="nucleotide sequence ID" value="NZ_BAAARI010000011.1"/>
</dbReference>
<keyword evidence="4" id="KW-0456">Lyase</keyword>
<protein>
    <recommendedName>
        <fullName evidence="2">cysteine-S-conjugate beta-lyase</fullName>
        <ecNumber evidence="2">4.4.1.13</ecNumber>
    </recommendedName>
</protein>
<comment type="caution">
    <text evidence="7">The sequence shown here is derived from an EMBL/GenBank/DDBJ whole genome shotgun (WGS) entry which is preliminary data.</text>
</comment>
<evidence type="ECO:0000256" key="4">
    <source>
        <dbReference type="ARBA" id="ARBA00023239"/>
    </source>
</evidence>
<evidence type="ECO:0000256" key="5">
    <source>
        <dbReference type="ARBA" id="ARBA00037974"/>
    </source>
</evidence>
<dbReference type="PANTHER" id="PTHR43525:SF2">
    <property type="entry name" value="CYSTATHIONINE BETA-LYASE-RELATED"/>
    <property type="match status" value="1"/>
</dbReference>
<gene>
    <name evidence="7" type="ORF">GCM10009862_14700</name>
</gene>
<dbReference type="InterPro" id="IPR015421">
    <property type="entry name" value="PyrdxlP-dep_Trfase_major"/>
</dbReference>
<keyword evidence="8" id="KW-1185">Reference proteome</keyword>
<comment type="similarity">
    <text evidence="5">Belongs to the class-II pyridoxal-phosphate-dependent aminotransferase family. MalY/PatB cystathionine beta-lyase subfamily.</text>
</comment>
<keyword evidence="7" id="KW-0032">Aminotransferase</keyword>
<evidence type="ECO:0000256" key="1">
    <source>
        <dbReference type="ARBA" id="ARBA00001933"/>
    </source>
</evidence>
<proteinExistence type="inferred from homology"/>
<dbReference type="InterPro" id="IPR004839">
    <property type="entry name" value="Aminotransferase_I/II_large"/>
</dbReference>
<dbReference type="Gene3D" id="3.40.640.10">
    <property type="entry name" value="Type I PLP-dependent aspartate aminotransferase-like (Major domain)"/>
    <property type="match status" value="1"/>
</dbReference>
<comment type="cofactor">
    <cofactor evidence="1">
        <name>pyridoxal 5'-phosphate</name>
        <dbReference type="ChEBI" id="CHEBI:597326"/>
    </cofactor>
</comment>
<dbReference type="CDD" id="cd00609">
    <property type="entry name" value="AAT_like"/>
    <property type="match status" value="1"/>
</dbReference>
<reference evidence="8" key="1">
    <citation type="journal article" date="2019" name="Int. J. Syst. Evol. Microbiol.">
        <title>The Global Catalogue of Microorganisms (GCM) 10K type strain sequencing project: providing services to taxonomists for standard genome sequencing and annotation.</title>
        <authorList>
            <consortium name="The Broad Institute Genomics Platform"/>
            <consortium name="The Broad Institute Genome Sequencing Center for Infectious Disease"/>
            <person name="Wu L."/>
            <person name="Ma J."/>
        </authorList>
    </citation>
    <scope>NUCLEOTIDE SEQUENCE [LARGE SCALE GENOMIC DNA]</scope>
    <source>
        <strain evidence="8">JCM 16365</strain>
    </source>
</reference>
<evidence type="ECO:0000256" key="3">
    <source>
        <dbReference type="ARBA" id="ARBA00022898"/>
    </source>
</evidence>
<dbReference type="Proteomes" id="UP001500274">
    <property type="component" value="Unassembled WGS sequence"/>
</dbReference>
<dbReference type="Gene3D" id="3.90.1150.10">
    <property type="entry name" value="Aspartate Aminotransferase, domain 1"/>
    <property type="match status" value="1"/>
</dbReference>